<dbReference type="SUPFAM" id="SSF48498">
    <property type="entry name" value="Tetracyclin repressor-like, C-terminal domain"/>
    <property type="match status" value="1"/>
</dbReference>
<organism evidence="6 7">
    <name type="scientific">Aquimarina rubra</name>
    <dbReference type="NCBI Taxonomy" id="1920033"/>
    <lineage>
        <taxon>Bacteria</taxon>
        <taxon>Pseudomonadati</taxon>
        <taxon>Bacteroidota</taxon>
        <taxon>Flavobacteriia</taxon>
        <taxon>Flavobacteriales</taxon>
        <taxon>Flavobacteriaceae</taxon>
        <taxon>Aquimarina</taxon>
    </lineage>
</organism>
<dbReference type="Pfam" id="PF00440">
    <property type="entry name" value="TetR_N"/>
    <property type="match status" value="1"/>
</dbReference>
<evidence type="ECO:0000256" key="4">
    <source>
        <dbReference type="PROSITE-ProRule" id="PRU00335"/>
    </source>
</evidence>
<dbReference type="RefSeq" id="WP_378291216.1">
    <property type="nucleotide sequence ID" value="NZ_JBHULE010000008.1"/>
</dbReference>
<evidence type="ECO:0000256" key="2">
    <source>
        <dbReference type="ARBA" id="ARBA00023125"/>
    </source>
</evidence>
<feature type="domain" description="HTH tetR-type" evidence="5">
    <location>
        <begin position="5"/>
        <end position="65"/>
    </location>
</feature>
<dbReference type="InterPro" id="IPR001647">
    <property type="entry name" value="HTH_TetR"/>
</dbReference>
<name>A0ABW5LDB9_9FLAO</name>
<dbReference type="SUPFAM" id="SSF46689">
    <property type="entry name" value="Homeodomain-like"/>
    <property type="match status" value="1"/>
</dbReference>
<dbReference type="InterPro" id="IPR009057">
    <property type="entry name" value="Homeodomain-like_sf"/>
</dbReference>
<evidence type="ECO:0000313" key="6">
    <source>
        <dbReference type="EMBL" id="MFD2562539.1"/>
    </source>
</evidence>
<feature type="DNA-binding region" description="H-T-H motif" evidence="4">
    <location>
        <begin position="28"/>
        <end position="47"/>
    </location>
</feature>
<keyword evidence="2 4" id="KW-0238">DNA-binding</keyword>
<reference evidence="7" key="1">
    <citation type="journal article" date="2019" name="Int. J. Syst. Evol. Microbiol.">
        <title>The Global Catalogue of Microorganisms (GCM) 10K type strain sequencing project: providing services to taxonomists for standard genome sequencing and annotation.</title>
        <authorList>
            <consortium name="The Broad Institute Genomics Platform"/>
            <consortium name="The Broad Institute Genome Sequencing Center for Infectious Disease"/>
            <person name="Wu L."/>
            <person name="Ma J."/>
        </authorList>
    </citation>
    <scope>NUCLEOTIDE SEQUENCE [LARGE SCALE GENOMIC DNA]</scope>
    <source>
        <strain evidence="7">KCTC 52274</strain>
    </source>
</reference>
<sequence>MPKTKTSKEEVLSKVIPVLRERGVSKSSMSELAKACEIEKSHFYYYFNSKEELIKEVLATVNSYFKHNLFKVIENKSFTTEQKLKKVHGLIDKMFRNANSGCIMANTALETAHLDPIYKDEIKYFFEDFIAGLQILLEPNYSKEESLALAEQMVQDLEGGILLMRIYNDHKYINNAVSRMEKIILKSQS</sequence>
<dbReference type="Pfam" id="PF21993">
    <property type="entry name" value="TetR_C_13_2"/>
    <property type="match status" value="1"/>
</dbReference>
<dbReference type="PANTHER" id="PTHR47506">
    <property type="entry name" value="TRANSCRIPTIONAL REGULATORY PROTEIN"/>
    <property type="match status" value="1"/>
</dbReference>
<comment type="caution">
    <text evidence="6">The sequence shown here is derived from an EMBL/GenBank/DDBJ whole genome shotgun (WGS) entry which is preliminary data.</text>
</comment>
<accession>A0ABW5LDB9</accession>
<keyword evidence="7" id="KW-1185">Reference proteome</keyword>
<evidence type="ECO:0000259" key="5">
    <source>
        <dbReference type="PROSITE" id="PS50977"/>
    </source>
</evidence>
<protein>
    <submittedName>
        <fullName evidence="6">TetR/AcrR family transcriptional regulator</fullName>
    </submittedName>
</protein>
<dbReference type="EMBL" id="JBHULE010000008">
    <property type="protein sequence ID" value="MFD2562539.1"/>
    <property type="molecule type" value="Genomic_DNA"/>
</dbReference>
<dbReference type="PROSITE" id="PS50977">
    <property type="entry name" value="HTH_TETR_2"/>
    <property type="match status" value="1"/>
</dbReference>
<evidence type="ECO:0000256" key="3">
    <source>
        <dbReference type="ARBA" id="ARBA00023163"/>
    </source>
</evidence>
<dbReference type="InterPro" id="IPR054156">
    <property type="entry name" value="YxaF_TetR_C"/>
</dbReference>
<evidence type="ECO:0000313" key="7">
    <source>
        <dbReference type="Proteomes" id="UP001597319"/>
    </source>
</evidence>
<keyword evidence="1" id="KW-0805">Transcription regulation</keyword>
<keyword evidence="3" id="KW-0804">Transcription</keyword>
<dbReference type="InterPro" id="IPR036271">
    <property type="entry name" value="Tet_transcr_reg_TetR-rel_C_sf"/>
</dbReference>
<gene>
    <name evidence="6" type="ORF">ACFSR1_07620</name>
</gene>
<dbReference type="Proteomes" id="UP001597319">
    <property type="component" value="Unassembled WGS sequence"/>
</dbReference>
<dbReference type="Gene3D" id="1.10.357.10">
    <property type="entry name" value="Tetracycline Repressor, domain 2"/>
    <property type="match status" value="1"/>
</dbReference>
<proteinExistence type="predicted"/>
<dbReference type="PANTHER" id="PTHR47506:SF7">
    <property type="entry name" value="TRANSCRIPTIONAL REGULATORY PROTEIN"/>
    <property type="match status" value="1"/>
</dbReference>
<evidence type="ECO:0000256" key="1">
    <source>
        <dbReference type="ARBA" id="ARBA00023015"/>
    </source>
</evidence>
<dbReference type="PRINTS" id="PR00455">
    <property type="entry name" value="HTHTETR"/>
</dbReference>